<dbReference type="InterPro" id="IPR016159">
    <property type="entry name" value="Cullin_repeat-like_dom_sf"/>
</dbReference>
<gene>
    <name evidence="6" type="ORF">MAR_013581</name>
</gene>
<dbReference type="InterPro" id="IPR045093">
    <property type="entry name" value="Cullin"/>
</dbReference>
<dbReference type="EMBL" id="CP111026">
    <property type="protein sequence ID" value="WAR27877.1"/>
    <property type="molecule type" value="Genomic_DNA"/>
</dbReference>
<evidence type="ECO:0000259" key="5">
    <source>
        <dbReference type="PROSITE" id="PS50069"/>
    </source>
</evidence>
<evidence type="ECO:0000256" key="3">
    <source>
        <dbReference type="RuleBase" id="RU003829"/>
    </source>
</evidence>
<evidence type="ECO:0000256" key="4">
    <source>
        <dbReference type="SAM" id="MobiDB-lite"/>
    </source>
</evidence>
<evidence type="ECO:0000313" key="7">
    <source>
        <dbReference type="Proteomes" id="UP001164746"/>
    </source>
</evidence>
<dbReference type="SMART" id="SM00182">
    <property type="entry name" value="CULLIN"/>
    <property type="match status" value="1"/>
</dbReference>
<feature type="compositionally biased region" description="Basic and acidic residues" evidence="4">
    <location>
        <begin position="565"/>
        <end position="574"/>
    </location>
</feature>
<reference evidence="6" key="1">
    <citation type="submission" date="2022-11" db="EMBL/GenBank/DDBJ databases">
        <title>Centuries of genome instability and evolution in soft-shell clam transmissible cancer (bioRxiv).</title>
        <authorList>
            <person name="Hart S.F.M."/>
            <person name="Yonemitsu M.A."/>
            <person name="Giersch R.M."/>
            <person name="Beal B.F."/>
            <person name="Arriagada G."/>
            <person name="Davis B.W."/>
            <person name="Ostrander E.A."/>
            <person name="Goff S.P."/>
            <person name="Metzger M.J."/>
        </authorList>
    </citation>
    <scope>NUCLEOTIDE SEQUENCE</scope>
    <source>
        <strain evidence="6">MELC-2E11</strain>
        <tissue evidence="6">Siphon/mantle</tissue>
    </source>
</reference>
<feature type="domain" description="Cullin family profile" evidence="5">
    <location>
        <begin position="349"/>
        <end position="555"/>
    </location>
</feature>
<dbReference type="PROSITE" id="PS50069">
    <property type="entry name" value="CULLIN_2"/>
    <property type="match status" value="1"/>
</dbReference>
<dbReference type="Gene3D" id="3.30.230.130">
    <property type="entry name" value="Cullin, Chain C, Domain 2"/>
    <property type="match status" value="1"/>
</dbReference>
<name>A0ABY7G0B4_MYAAR</name>
<evidence type="ECO:0000313" key="6">
    <source>
        <dbReference type="EMBL" id="WAR27877.1"/>
    </source>
</evidence>
<dbReference type="Gene3D" id="1.20.1310.10">
    <property type="entry name" value="Cullin Repeats"/>
    <property type="match status" value="3"/>
</dbReference>
<accession>A0ABY7G0B4</accession>
<feature type="non-terminal residue" evidence="6">
    <location>
        <position position="580"/>
    </location>
</feature>
<organism evidence="6 7">
    <name type="scientific">Mya arenaria</name>
    <name type="common">Soft-shell clam</name>
    <dbReference type="NCBI Taxonomy" id="6604"/>
    <lineage>
        <taxon>Eukaryota</taxon>
        <taxon>Metazoa</taxon>
        <taxon>Spiralia</taxon>
        <taxon>Lophotrochozoa</taxon>
        <taxon>Mollusca</taxon>
        <taxon>Bivalvia</taxon>
        <taxon>Autobranchia</taxon>
        <taxon>Heteroconchia</taxon>
        <taxon>Euheterodonta</taxon>
        <taxon>Imparidentia</taxon>
        <taxon>Neoheterodontei</taxon>
        <taxon>Myida</taxon>
        <taxon>Myoidea</taxon>
        <taxon>Myidae</taxon>
        <taxon>Mya</taxon>
    </lineage>
</organism>
<protein>
    <submittedName>
        <fullName evidence="6">CUL3B-like protein</fullName>
    </submittedName>
</protein>
<dbReference type="Pfam" id="PF26557">
    <property type="entry name" value="Cullin_AB"/>
    <property type="match status" value="1"/>
</dbReference>
<dbReference type="Pfam" id="PF00888">
    <property type="entry name" value="Cullin"/>
    <property type="match status" value="2"/>
</dbReference>
<feature type="region of interest" description="Disordered" evidence="4">
    <location>
        <begin position="558"/>
        <end position="580"/>
    </location>
</feature>
<dbReference type="InterPro" id="IPR059120">
    <property type="entry name" value="Cullin-like_AB"/>
</dbReference>
<dbReference type="InterPro" id="IPR036317">
    <property type="entry name" value="Cullin_homology_sf"/>
</dbReference>
<dbReference type="SUPFAM" id="SSF75632">
    <property type="entry name" value="Cullin homology domain"/>
    <property type="match status" value="1"/>
</dbReference>
<proteinExistence type="inferred from homology"/>
<evidence type="ECO:0000256" key="1">
    <source>
        <dbReference type="ARBA" id="ARBA00006019"/>
    </source>
</evidence>
<dbReference type="InterPro" id="IPR001373">
    <property type="entry name" value="Cullin_N"/>
</dbReference>
<evidence type="ECO:0000256" key="2">
    <source>
        <dbReference type="PROSITE-ProRule" id="PRU00330"/>
    </source>
</evidence>
<comment type="similarity">
    <text evidence="1 2 3">Belongs to the cullin family.</text>
</comment>
<sequence>QFYNANLGILHCIMDGEISLGVTLFDPTASSDKPNSNIFMSRLKDRQRYCFRFLEVKSKKRKKNTMSRNQAKKDTKMRIRAFPMTMDEKYVDNIWALLKNAIQEIQKKNNSGLSFEELYRNAYTMVLHKHGEKLYSGLQEVVTEHLVKKVQVDVLSSLNNNFLLTLNSAWSDHQTSMDRVYVQQNNVDNVYNLGLKIFRDEVVRHQSINEHLRHTLLDMVAKERRGEVVDRGAVKNACQMLMILGIETRQVYIEDFEKPFLLESREFYMAESQKFLAENSASMYIKKVEARINEEAERATHYLDKSTEEPIVRVLEEELISKHMKTIVEGKALVSEEGEDGKNAITYVKNLLDLKDRFDHFLHESFSNDNLFKKMMSEQEIEIVLDKSMVLFRFLQEKDVFERYYKQHLARRLLLNKSLEGMFKDMTVSNSYMDEFKTFITQANGVDLTVRVLTTGYWPTQSATPKCNIPNSPRLAFEQFRRFYLAKHSGRQLTLQPQLGSADLNATFYGVKKEDASENAGASSSKGPRKHIIQEIRSETDIPEKDLLRAMQSLAWRPVRARRNQRGERQEPRKKYTYVA</sequence>
<keyword evidence="7" id="KW-1185">Reference proteome</keyword>
<dbReference type="PANTHER" id="PTHR11932">
    <property type="entry name" value="CULLIN"/>
    <property type="match status" value="1"/>
</dbReference>
<dbReference type="Proteomes" id="UP001164746">
    <property type="component" value="Chromosome 15"/>
</dbReference>
<dbReference type="InterPro" id="IPR016158">
    <property type="entry name" value="Cullin_homology"/>
</dbReference>
<dbReference type="SUPFAM" id="SSF74788">
    <property type="entry name" value="Cullin repeat-like"/>
    <property type="match status" value="1"/>
</dbReference>